<reference evidence="9" key="1">
    <citation type="journal article" date="2019" name="Int. J. Syst. Evol. Microbiol.">
        <title>The Global Catalogue of Microorganisms (GCM) 10K type strain sequencing project: providing services to taxonomists for standard genome sequencing and annotation.</title>
        <authorList>
            <consortium name="The Broad Institute Genomics Platform"/>
            <consortium name="The Broad Institute Genome Sequencing Center for Infectious Disease"/>
            <person name="Wu L."/>
            <person name="Ma J."/>
        </authorList>
    </citation>
    <scope>NUCLEOTIDE SEQUENCE [LARGE SCALE GENOMIC DNA]</scope>
    <source>
        <strain evidence="9">NBRC 102520</strain>
    </source>
</reference>
<feature type="transmembrane region" description="Helical" evidence="6">
    <location>
        <begin position="200"/>
        <end position="220"/>
    </location>
</feature>
<evidence type="ECO:0000256" key="1">
    <source>
        <dbReference type="ARBA" id="ARBA00004141"/>
    </source>
</evidence>
<dbReference type="CDD" id="cd17321">
    <property type="entry name" value="MFS_MMR_MDR_like"/>
    <property type="match status" value="1"/>
</dbReference>
<dbReference type="InterPro" id="IPR020846">
    <property type="entry name" value="MFS_dom"/>
</dbReference>
<evidence type="ECO:0000256" key="4">
    <source>
        <dbReference type="ARBA" id="ARBA00023136"/>
    </source>
</evidence>
<dbReference type="InterPro" id="IPR036259">
    <property type="entry name" value="MFS_trans_sf"/>
</dbReference>
<dbReference type="PANTHER" id="PTHR42718">
    <property type="entry name" value="MAJOR FACILITATOR SUPERFAMILY MULTIDRUG TRANSPORTER MFSC"/>
    <property type="match status" value="1"/>
</dbReference>
<evidence type="ECO:0000313" key="9">
    <source>
        <dbReference type="Proteomes" id="UP001156905"/>
    </source>
</evidence>
<feature type="region of interest" description="Disordered" evidence="5">
    <location>
        <begin position="1"/>
        <end position="40"/>
    </location>
</feature>
<evidence type="ECO:0000256" key="6">
    <source>
        <dbReference type="SAM" id="Phobius"/>
    </source>
</evidence>
<evidence type="ECO:0000256" key="3">
    <source>
        <dbReference type="ARBA" id="ARBA00022989"/>
    </source>
</evidence>
<feature type="transmembrane region" description="Helical" evidence="6">
    <location>
        <begin position="466"/>
        <end position="486"/>
    </location>
</feature>
<dbReference type="PANTHER" id="PTHR42718:SF48">
    <property type="entry name" value="CONSERVED TWO-DOMAIN MEMBRANE PROTEIN-RELATED"/>
    <property type="match status" value="1"/>
</dbReference>
<name>A0ABQ6B7Z9_9BRAD</name>
<dbReference type="Gene3D" id="1.20.1720.10">
    <property type="entry name" value="Multidrug resistance protein D"/>
    <property type="match status" value="1"/>
</dbReference>
<feature type="transmembrane region" description="Helical" evidence="6">
    <location>
        <begin position="138"/>
        <end position="163"/>
    </location>
</feature>
<accession>A0ABQ6B7Z9</accession>
<dbReference type="EMBL" id="BSOW01000035">
    <property type="protein sequence ID" value="GLR90534.1"/>
    <property type="molecule type" value="Genomic_DNA"/>
</dbReference>
<feature type="transmembrane region" description="Helical" evidence="6">
    <location>
        <begin position="263"/>
        <end position="282"/>
    </location>
</feature>
<keyword evidence="9" id="KW-1185">Reference proteome</keyword>
<comment type="subcellular location">
    <subcellularLocation>
        <location evidence="1">Membrane</location>
        <topology evidence="1">Multi-pass membrane protein</topology>
    </subcellularLocation>
</comment>
<feature type="compositionally biased region" description="Polar residues" evidence="5">
    <location>
        <begin position="1"/>
        <end position="11"/>
    </location>
</feature>
<dbReference type="RefSeq" id="WP_284273491.1">
    <property type="nucleotide sequence ID" value="NZ_BSOW01000035.1"/>
</dbReference>
<evidence type="ECO:0000256" key="2">
    <source>
        <dbReference type="ARBA" id="ARBA00022692"/>
    </source>
</evidence>
<comment type="caution">
    <text evidence="8">The sequence shown here is derived from an EMBL/GenBank/DDBJ whole genome shotgun (WGS) entry which is preliminary data.</text>
</comment>
<evidence type="ECO:0000256" key="5">
    <source>
        <dbReference type="SAM" id="MobiDB-lite"/>
    </source>
</evidence>
<dbReference type="Gene3D" id="1.20.1250.20">
    <property type="entry name" value="MFS general substrate transporter like domains"/>
    <property type="match status" value="1"/>
</dbReference>
<keyword evidence="2 6" id="KW-0812">Transmembrane</keyword>
<feature type="transmembrane region" description="Helical" evidence="6">
    <location>
        <begin position="361"/>
        <end position="383"/>
    </location>
</feature>
<dbReference type="Pfam" id="PF07690">
    <property type="entry name" value="MFS_1"/>
    <property type="match status" value="1"/>
</dbReference>
<proteinExistence type="predicted"/>
<feature type="transmembrane region" description="Helical" evidence="6">
    <location>
        <begin position="46"/>
        <end position="68"/>
    </location>
</feature>
<dbReference type="InterPro" id="IPR011701">
    <property type="entry name" value="MFS"/>
</dbReference>
<gene>
    <name evidence="8" type="ORF">GCM10007857_72490</name>
</gene>
<dbReference type="PROSITE" id="PS50850">
    <property type="entry name" value="MFS"/>
    <property type="match status" value="1"/>
</dbReference>
<feature type="domain" description="Major facilitator superfamily (MFS) profile" evidence="7">
    <location>
        <begin position="46"/>
        <end position="490"/>
    </location>
</feature>
<dbReference type="SUPFAM" id="SSF103473">
    <property type="entry name" value="MFS general substrate transporter"/>
    <property type="match status" value="2"/>
</dbReference>
<organism evidence="8 9">
    <name type="scientific">Bradyrhizobium iriomotense</name>
    <dbReference type="NCBI Taxonomy" id="441950"/>
    <lineage>
        <taxon>Bacteria</taxon>
        <taxon>Pseudomonadati</taxon>
        <taxon>Pseudomonadota</taxon>
        <taxon>Alphaproteobacteria</taxon>
        <taxon>Hyphomicrobiales</taxon>
        <taxon>Nitrobacteraceae</taxon>
        <taxon>Bradyrhizobium</taxon>
    </lineage>
</organism>
<feature type="transmembrane region" description="Helical" evidence="6">
    <location>
        <begin position="302"/>
        <end position="323"/>
    </location>
</feature>
<feature type="transmembrane region" description="Helical" evidence="6">
    <location>
        <begin position="114"/>
        <end position="132"/>
    </location>
</feature>
<evidence type="ECO:0000259" key="7">
    <source>
        <dbReference type="PROSITE" id="PS50850"/>
    </source>
</evidence>
<feature type="transmembrane region" description="Helical" evidence="6">
    <location>
        <begin position="232"/>
        <end position="251"/>
    </location>
</feature>
<keyword evidence="4 6" id="KW-0472">Membrane</keyword>
<dbReference type="Proteomes" id="UP001156905">
    <property type="component" value="Unassembled WGS sequence"/>
</dbReference>
<feature type="transmembrane region" description="Helical" evidence="6">
    <location>
        <begin position="83"/>
        <end position="102"/>
    </location>
</feature>
<evidence type="ECO:0000313" key="8">
    <source>
        <dbReference type="EMBL" id="GLR90534.1"/>
    </source>
</evidence>
<protein>
    <submittedName>
        <fullName evidence="8">MFS transporter</fullName>
    </submittedName>
</protein>
<feature type="transmembrane region" description="Helical" evidence="6">
    <location>
        <begin position="335"/>
        <end position="354"/>
    </location>
</feature>
<feature type="transmembrane region" description="Helical" evidence="6">
    <location>
        <begin position="434"/>
        <end position="454"/>
    </location>
</feature>
<feature type="transmembrane region" description="Helical" evidence="6">
    <location>
        <begin position="175"/>
        <end position="194"/>
    </location>
</feature>
<feature type="transmembrane region" description="Helical" evidence="6">
    <location>
        <begin position="389"/>
        <end position="413"/>
    </location>
</feature>
<keyword evidence="3 6" id="KW-1133">Transmembrane helix</keyword>
<sequence length="498" mass="51980">MESTLKQSKAAHTQHVDGSPSPVELDATPSARRSCDLSPATSPNQVLAIVSVGMILANLDLFIVNVGLPNIALDLANPSLERLSWILNGYTITYAALLVFFGRLSEHYPRNVSFLVGIGAFTAASAACAAASSTEMLIVFRVVQAAAAALMTPTSLGLLLSAFPPEGRSGAVRTWTAVGGLAAALGPVIGGVLVTASWRWIFLVNLPLGLITLVVGWRKLPRVPGHNSARPDFGAALLVTAGVASLVLAIVKVNDWGWHSPGIGAACAATVIFLGWFVAHCLRSSDPFIDPHLFRIRPFTGATLAIAPFSAAFGALLLSIVLWDQMIWGWSALKIGLAMAPGPLLVPVISLLFSRRLIAQFGAAAVSAAGIISFALGQVWWSVVPGLEASFLAATFGMLPIGVGVGLALPTLMGVSTSSLPPSSFATGSGAINMIRQTGIAIGVALLVAIVGVPHEVAEWVQAFRVAWWVMAAITLVGLIPTLLLIRPRPTRAPVVSE</sequence>